<organism evidence="3">
    <name type="scientific">Strongyloides ratti</name>
    <name type="common">Parasitic roundworm</name>
    <dbReference type="NCBI Taxonomy" id="34506"/>
    <lineage>
        <taxon>Eukaryota</taxon>
        <taxon>Metazoa</taxon>
        <taxon>Ecdysozoa</taxon>
        <taxon>Nematoda</taxon>
        <taxon>Chromadorea</taxon>
        <taxon>Rhabditida</taxon>
        <taxon>Tylenchina</taxon>
        <taxon>Panagrolaimomorpha</taxon>
        <taxon>Strongyloidoidea</taxon>
        <taxon>Strongyloididae</taxon>
        <taxon>Strongyloides</taxon>
    </lineage>
</organism>
<feature type="chain" id="PRO_5015030912" evidence="1">
    <location>
        <begin position="19"/>
        <end position="268"/>
    </location>
</feature>
<evidence type="ECO:0000313" key="6">
    <source>
        <dbReference type="WormBase" id="SRAE_2000314000"/>
    </source>
</evidence>
<evidence type="ECO:0000313" key="4">
    <source>
        <dbReference type="Proteomes" id="UP000035682"/>
    </source>
</evidence>
<evidence type="ECO:0000313" key="5">
    <source>
        <dbReference type="WBParaSite" id="SRAE_2000314000.1"/>
    </source>
</evidence>
<keyword evidence="1" id="KW-0732">Signal</keyword>
<dbReference type="GeneID" id="36380853"/>
<dbReference type="PROSITE" id="PS50835">
    <property type="entry name" value="IG_LIKE"/>
    <property type="match status" value="1"/>
</dbReference>
<dbReference type="InterPro" id="IPR036179">
    <property type="entry name" value="Ig-like_dom_sf"/>
</dbReference>
<proteinExistence type="predicted"/>
<reference evidence="5" key="2">
    <citation type="submission" date="2020-12" db="UniProtKB">
        <authorList>
            <consortium name="WormBaseParasite"/>
        </authorList>
    </citation>
    <scope>IDENTIFICATION</scope>
</reference>
<dbReference type="CTD" id="36380853"/>
<feature type="domain" description="Ig-like" evidence="2">
    <location>
        <begin position="30"/>
        <end position="139"/>
    </location>
</feature>
<feature type="signal peptide" evidence="1">
    <location>
        <begin position="1"/>
        <end position="18"/>
    </location>
</feature>
<dbReference type="InterPro" id="IPR007110">
    <property type="entry name" value="Ig-like_dom"/>
</dbReference>
<dbReference type="Proteomes" id="UP000035682">
    <property type="component" value="Unplaced"/>
</dbReference>
<evidence type="ECO:0000313" key="3">
    <source>
        <dbReference type="EMBL" id="CEF68483.1"/>
    </source>
</evidence>
<evidence type="ECO:0000256" key="1">
    <source>
        <dbReference type="SAM" id="SignalP"/>
    </source>
</evidence>
<dbReference type="AlphaFoldDB" id="A0A090LK16"/>
<dbReference type="WBParaSite" id="SRAE_2000314000.1">
    <property type="protein sequence ID" value="SRAE_2000314000.1"/>
    <property type="gene ID" value="WBGene00263360"/>
</dbReference>
<dbReference type="OMA" id="CEVRMNS"/>
<gene>
    <name evidence="3 5 6" type="ORF">SRAE_2000314000</name>
</gene>
<evidence type="ECO:0000259" key="2">
    <source>
        <dbReference type="PROSITE" id="PS50835"/>
    </source>
</evidence>
<keyword evidence="4" id="KW-1185">Reference proteome</keyword>
<dbReference type="RefSeq" id="XP_024507683.1">
    <property type="nucleotide sequence ID" value="XM_024654298.1"/>
</dbReference>
<name>A0A090LK16_STRRB</name>
<protein>
    <submittedName>
        <fullName evidence="3 5">Immunoglobulin-like domain-containing protein</fullName>
    </submittedName>
</protein>
<reference evidence="3 4" key="1">
    <citation type="submission" date="2014-09" db="EMBL/GenBank/DDBJ databases">
        <authorList>
            <person name="Martin A.A."/>
        </authorList>
    </citation>
    <scope>NUCLEOTIDE SEQUENCE</scope>
    <source>
        <strain evidence="4">ED321</strain>
        <strain evidence="3">ED321 Heterogonic</strain>
    </source>
</reference>
<dbReference type="WormBase" id="SRAE_2000314000">
    <property type="protein sequence ID" value="SRP00254"/>
    <property type="gene ID" value="WBGene00263360"/>
</dbReference>
<dbReference type="EMBL" id="LN609529">
    <property type="protein sequence ID" value="CEF68483.1"/>
    <property type="molecule type" value="Genomic_DNA"/>
</dbReference>
<sequence length="268" mass="31012">MLIHFLLYLLCYFVIIKSKRCYSICNGTSPIYCKSRINDDNSAYVSGYYSLSPLGIIKMSCSFSSKSHAPEIMWQYRKSRNEKWSTFVCDEEIFKHTCKNEVIDDNKSYGECHIQQRTIKNSGYYKCIEEDNNNNNNISSEEFFIQIIGVESISVISRTLILNKIGKIIMKICSNPKPHIIWYGEDQIVQVGQSSDRYSAMPLSNIIENINIVSNTSTKYEENCWIATLVIRNVTIADRNIRAFIMSENFITEKHITTTDFPTNFNQI</sequence>
<accession>A0A090LK16</accession>
<dbReference type="SUPFAM" id="SSF48726">
    <property type="entry name" value="Immunoglobulin"/>
    <property type="match status" value="1"/>
</dbReference>